<dbReference type="OrthoDB" id="46081at2157"/>
<dbReference type="InterPro" id="IPR058560">
    <property type="entry name" value="DNA_primase_C"/>
</dbReference>
<dbReference type="HOGENOM" id="CLU_052778_1_0_2"/>
<name>A8MD08_CALMQ</name>
<feature type="domain" description="DNA primase large subunit C-terminal" evidence="8">
    <location>
        <begin position="251"/>
        <end position="348"/>
    </location>
</feature>
<evidence type="ECO:0000256" key="5">
    <source>
        <dbReference type="ARBA" id="ARBA00023004"/>
    </source>
</evidence>
<comment type="similarity">
    <text evidence="7">Belongs to the eukaryotic-type primase large subunit family.</text>
</comment>
<evidence type="ECO:0000256" key="2">
    <source>
        <dbReference type="ARBA" id="ARBA00022515"/>
    </source>
</evidence>
<protein>
    <recommendedName>
        <fullName evidence="7">DNA primase large subunit PriL</fullName>
    </recommendedName>
</protein>
<keyword evidence="10" id="KW-1185">Reference proteome</keyword>
<evidence type="ECO:0000313" key="9">
    <source>
        <dbReference type="EMBL" id="ABW01664.1"/>
    </source>
</evidence>
<dbReference type="Proteomes" id="UP000001137">
    <property type="component" value="Chromosome"/>
</dbReference>
<dbReference type="RefSeq" id="WP_012185883.1">
    <property type="nucleotide sequence ID" value="NC_009954.1"/>
</dbReference>
<comment type="cofactor">
    <cofactor evidence="7">
        <name>[4Fe-4S] cluster</name>
        <dbReference type="ChEBI" id="CHEBI:49883"/>
    </cofactor>
    <text evidence="7">Binds 1 [4Fe-4S] cluster.</text>
</comment>
<keyword evidence="6 7" id="KW-0411">Iron-sulfur</keyword>
<gene>
    <name evidence="7" type="primary">priL</name>
    <name evidence="9" type="ordered locus">Cmaq_0829</name>
</gene>
<dbReference type="STRING" id="397948.Cmaq_0829"/>
<evidence type="ECO:0000256" key="4">
    <source>
        <dbReference type="ARBA" id="ARBA00022723"/>
    </source>
</evidence>
<dbReference type="GO" id="GO:0006269">
    <property type="term" value="P:DNA replication, synthesis of primer"/>
    <property type="evidence" value="ECO:0007669"/>
    <property type="project" value="UniProtKB-UniRule"/>
</dbReference>
<dbReference type="KEGG" id="cma:Cmaq_0829"/>
<keyword evidence="1 7" id="KW-0004">4Fe-4S</keyword>
<reference evidence="9 10" key="1">
    <citation type="submission" date="2007-10" db="EMBL/GenBank/DDBJ databases">
        <title>Complete sequence of Caldivirga maquilingensis IC-167.</title>
        <authorList>
            <consortium name="US DOE Joint Genome Institute"/>
            <person name="Copeland A."/>
            <person name="Lucas S."/>
            <person name="Lapidus A."/>
            <person name="Barry K."/>
            <person name="Glavina del Rio T."/>
            <person name="Dalin E."/>
            <person name="Tice H."/>
            <person name="Pitluck S."/>
            <person name="Saunders E."/>
            <person name="Brettin T."/>
            <person name="Bruce D."/>
            <person name="Detter J.C."/>
            <person name="Han C."/>
            <person name="Schmutz J."/>
            <person name="Larimer F."/>
            <person name="Land M."/>
            <person name="Hauser L."/>
            <person name="Kyrpides N."/>
            <person name="Ivanova N."/>
            <person name="Biddle J.F."/>
            <person name="Zhang Z."/>
            <person name="Fitz-Gibbon S.T."/>
            <person name="Lowe T.M."/>
            <person name="Saltikov C."/>
            <person name="House C.H."/>
            <person name="Richardson P."/>
        </authorList>
    </citation>
    <scope>NUCLEOTIDE SEQUENCE [LARGE SCALE GENOMIC DNA]</scope>
    <source>
        <strain evidence="10">ATCC 700844 / DSM 13496 / JCM 10307 / IC-167</strain>
    </source>
</reference>
<sequence length="371" mass="41988">MRTESCGISELVSKYPFTRSGRSIIEEVGIRVSELMSREFEPIVNDALRMLEALIKNGEHAKLNFSVRDVAVSRYIAYVLTASMDKRIWRRIADSESKIFSNMVKLSYLNKPNLECIKEVARELELRIIGVGEVSSLVAKRLNLQGQVLMPKPFMYAVSIWDYLRNSPRNDPNWVLGTRPIIHGYILLTQHDVYRIIEEAVENKAITMISKLGSNLDLFKELIDSVNDRLKAIEESAPQVRYRVSRRVLPKGDPPCVTAIINELKAGGNPSHMARFTLATYMLHRCVAEGKEREECVDEVLEPFTHAADYNEKITRYQVEHLAGLRGGRKFYTPPSCQELNSLGLCPTNLGCGVKNPIQFIRGSTKVEGAE</sequence>
<organism evidence="9 10">
    <name type="scientific">Caldivirga maquilingensis (strain ATCC 700844 / DSM 13496 / JCM 10307 / IC-167)</name>
    <dbReference type="NCBI Taxonomy" id="397948"/>
    <lineage>
        <taxon>Archaea</taxon>
        <taxon>Thermoproteota</taxon>
        <taxon>Thermoprotei</taxon>
        <taxon>Thermoproteales</taxon>
        <taxon>Thermoproteaceae</taxon>
        <taxon>Caldivirga</taxon>
    </lineage>
</organism>
<dbReference type="GO" id="GO:0046872">
    <property type="term" value="F:metal ion binding"/>
    <property type="evidence" value="ECO:0007669"/>
    <property type="project" value="UniProtKB-KW"/>
</dbReference>
<keyword evidence="3 7" id="KW-0235">DNA replication</keyword>
<keyword evidence="5 7" id="KW-0408">Iron</keyword>
<evidence type="ECO:0000259" key="8">
    <source>
        <dbReference type="Pfam" id="PF04104"/>
    </source>
</evidence>
<evidence type="ECO:0000313" key="10">
    <source>
        <dbReference type="Proteomes" id="UP000001137"/>
    </source>
</evidence>
<evidence type="ECO:0000256" key="7">
    <source>
        <dbReference type="HAMAP-Rule" id="MF_00701"/>
    </source>
</evidence>
<comment type="subunit">
    <text evidence="7">Heterodimer of a small subunit (PriS) and a large subunit (PriL).</text>
</comment>
<dbReference type="GO" id="GO:0006270">
    <property type="term" value="P:DNA replication initiation"/>
    <property type="evidence" value="ECO:0007669"/>
    <property type="project" value="TreeGrafter"/>
</dbReference>
<dbReference type="CDD" id="cd06560">
    <property type="entry name" value="PriL"/>
    <property type="match status" value="1"/>
</dbReference>
<dbReference type="PANTHER" id="PTHR10537:SF3">
    <property type="entry name" value="DNA PRIMASE LARGE SUBUNIT"/>
    <property type="match status" value="1"/>
</dbReference>
<dbReference type="Pfam" id="PF26466">
    <property type="entry name" value="DNA_primase_lrg_N"/>
    <property type="match status" value="1"/>
</dbReference>
<evidence type="ECO:0000256" key="6">
    <source>
        <dbReference type="ARBA" id="ARBA00023014"/>
    </source>
</evidence>
<proteinExistence type="inferred from homology"/>
<comment type="function">
    <text evidence="7">Regulatory subunit of DNA primase, an RNA polymerase that catalyzes the synthesis of short RNA molecules used as primers for DNA polymerase during DNA replication. Stabilizes and modulates the activity of the small subunit, increasing the rate of DNA synthesis, and conferring RNA synthesis capability. The DNA polymerase activity may enable DNA primase to also catalyze primer extension after primer synthesis. May also play a role in DNA repair.</text>
</comment>
<feature type="binding site" evidence="7">
    <location>
        <position position="352"/>
    </location>
    <ligand>
        <name>[4Fe-4S] cluster</name>
        <dbReference type="ChEBI" id="CHEBI:49883"/>
    </ligand>
</feature>
<dbReference type="InterPro" id="IPR007238">
    <property type="entry name" value="DNA_primase_lsu_euk/arc"/>
</dbReference>
<dbReference type="Pfam" id="PF04104">
    <property type="entry name" value="DNA_primase_lrg"/>
    <property type="match status" value="1"/>
</dbReference>
<feature type="binding site" evidence="7">
    <location>
        <position position="337"/>
    </location>
    <ligand>
        <name>[4Fe-4S] cluster</name>
        <dbReference type="ChEBI" id="CHEBI:49883"/>
    </ligand>
</feature>
<keyword evidence="2 7" id="KW-0639">Primosome</keyword>
<dbReference type="HAMAP" id="MF_00701">
    <property type="entry name" value="DNA_primase_lrg_arc"/>
    <property type="match status" value="1"/>
</dbReference>
<dbReference type="PANTHER" id="PTHR10537">
    <property type="entry name" value="DNA PRIMASE LARGE SUBUNIT"/>
    <property type="match status" value="1"/>
</dbReference>
<evidence type="ECO:0000256" key="3">
    <source>
        <dbReference type="ARBA" id="ARBA00022705"/>
    </source>
</evidence>
<dbReference type="eggNOG" id="arCOG03013">
    <property type="taxonomic scope" value="Archaea"/>
</dbReference>
<dbReference type="GO" id="GO:0003899">
    <property type="term" value="F:DNA-directed RNA polymerase activity"/>
    <property type="evidence" value="ECO:0007669"/>
    <property type="project" value="InterPro"/>
</dbReference>
<accession>A8MD08</accession>
<dbReference type="AlphaFoldDB" id="A8MD08"/>
<evidence type="ECO:0000256" key="1">
    <source>
        <dbReference type="ARBA" id="ARBA00022485"/>
    </source>
</evidence>
<dbReference type="GO" id="GO:1990077">
    <property type="term" value="C:primosome complex"/>
    <property type="evidence" value="ECO:0007669"/>
    <property type="project" value="UniProtKB-KW"/>
</dbReference>
<dbReference type="SUPFAM" id="SSF140914">
    <property type="entry name" value="PriB N-terminal domain-like"/>
    <property type="match status" value="1"/>
</dbReference>
<dbReference type="GeneID" id="5709839"/>
<keyword evidence="4 7" id="KW-0479">Metal-binding</keyword>
<dbReference type="EMBL" id="CP000852">
    <property type="protein sequence ID" value="ABW01664.1"/>
    <property type="molecule type" value="Genomic_DNA"/>
</dbReference>
<dbReference type="InterPro" id="IPR023642">
    <property type="entry name" value="DNA_primase_lsu_PriL"/>
</dbReference>
<feature type="binding site" evidence="7">
    <location>
        <position position="256"/>
    </location>
    <ligand>
        <name>[4Fe-4S] cluster</name>
        <dbReference type="ChEBI" id="CHEBI:49883"/>
    </ligand>
</feature>
<feature type="binding site" evidence="7">
    <location>
        <position position="346"/>
    </location>
    <ligand>
        <name>[4Fe-4S] cluster</name>
        <dbReference type="ChEBI" id="CHEBI:49883"/>
    </ligand>
</feature>
<dbReference type="GO" id="GO:0051539">
    <property type="term" value="F:4 iron, 4 sulfur cluster binding"/>
    <property type="evidence" value="ECO:0007669"/>
    <property type="project" value="UniProtKB-UniRule"/>
</dbReference>